<reference evidence="1" key="1">
    <citation type="journal article" date="2014" name="Front. Microbiol.">
        <title>High frequency of phylogenetically diverse reductive dehalogenase-homologous genes in deep subseafloor sedimentary metagenomes.</title>
        <authorList>
            <person name="Kawai M."/>
            <person name="Futagami T."/>
            <person name="Toyoda A."/>
            <person name="Takaki Y."/>
            <person name="Nishi S."/>
            <person name="Hori S."/>
            <person name="Arai W."/>
            <person name="Tsubouchi T."/>
            <person name="Morono Y."/>
            <person name="Uchiyama I."/>
            <person name="Ito T."/>
            <person name="Fujiyama A."/>
            <person name="Inagaki F."/>
            <person name="Takami H."/>
        </authorList>
    </citation>
    <scope>NUCLEOTIDE SEQUENCE</scope>
    <source>
        <strain evidence="1">Expedition CK06-06</strain>
    </source>
</reference>
<sequence>MKKIAIYDRYLSTVGGGERYSCKIAEVLSKQNEFKVDLITDIFADLKKVSQGRIQA</sequence>
<evidence type="ECO:0000313" key="1">
    <source>
        <dbReference type="EMBL" id="GAI18621.1"/>
    </source>
</evidence>
<protein>
    <recommendedName>
        <fullName evidence="2">Glycosyltransferase subfamily 4-like N-terminal domain-containing protein</fullName>
    </recommendedName>
</protein>
<proteinExistence type="predicted"/>
<comment type="caution">
    <text evidence="1">The sequence shown here is derived from an EMBL/GenBank/DDBJ whole genome shotgun (WGS) entry which is preliminary data.</text>
</comment>
<name>X1MKN9_9ZZZZ</name>
<organism evidence="1">
    <name type="scientific">marine sediment metagenome</name>
    <dbReference type="NCBI Taxonomy" id="412755"/>
    <lineage>
        <taxon>unclassified sequences</taxon>
        <taxon>metagenomes</taxon>
        <taxon>ecological metagenomes</taxon>
    </lineage>
</organism>
<evidence type="ECO:0008006" key="2">
    <source>
        <dbReference type="Google" id="ProtNLM"/>
    </source>
</evidence>
<dbReference type="AlphaFoldDB" id="X1MKN9"/>
<gene>
    <name evidence="1" type="ORF">S06H3_36606</name>
</gene>
<dbReference type="EMBL" id="BARV01022190">
    <property type="protein sequence ID" value="GAI18621.1"/>
    <property type="molecule type" value="Genomic_DNA"/>
</dbReference>
<accession>X1MKN9</accession>